<evidence type="ECO:0000313" key="1">
    <source>
        <dbReference type="EMBL" id="AFL82899.1"/>
    </source>
</evidence>
<protein>
    <recommendedName>
        <fullName evidence="3">GyrI-like small molecule binding domain-containing protein</fullName>
    </recommendedName>
</protein>
<dbReference type="OrthoDB" id="980914at2"/>
<name>I3Z0Y1_BELBD</name>
<dbReference type="EMBL" id="CP003281">
    <property type="protein sequence ID" value="AFL82899.1"/>
    <property type="molecule type" value="Genomic_DNA"/>
</dbReference>
<reference evidence="2" key="1">
    <citation type="submission" date="2012-06" db="EMBL/GenBank/DDBJ databases">
        <title>The complete genome of Belliella baltica DSM 15883.</title>
        <authorList>
            <person name="Lucas S."/>
            <person name="Copeland A."/>
            <person name="Lapidus A."/>
            <person name="Goodwin L."/>
            <person name="Pitluck S."/>
            <person name="Peters L."/>
            <person name="Mikhailova N."/>
            <person name="Davenport K."/>
            <person name="Kyrpides N."/>
            <person name="Mavromatis K."/>
            <person name="Pagani I."/>
            <person name="Ivanova N."/>
            <person name="Ovchinnikova G."/>
            <person name="Zeytun A."/>
            <person name="Detter J.C."/>
            <person name="Han C."/>
            <person name="Land M."/>
            <person name="Hauser L."/>
            <person name="Markowitz V."/>
            <person name="Cheng J.-F."/>
            <person name="Hugenholtz P."/>
            <person name="Woyke T."/>
            <person name="Wu D."/>
            <person name="Tindall B."/>
            <person name="Pomrenke H."/>
            <person name="Brambilla E."/>
            <person name="Klenk H.-P."/>
            <person name="Eisen J.A."/>
        </authorList>
    </citation>
    <scope>NUCLEOTIDE SEQUENCE [LARGE SCALE GENOMIC DNA]</scope>
    <source>
        <strain evidence="2">DSM 15883 / CIP 108006 / LMG 21964 / BA134</strain>
    </source>
</reference>
<dbReference type="STRING" id="866536.Belba_0232"/>
<dbReference type="AlphaFoldDB" id="I3Z0Y1"/>
<keyword evidence="2" id="KW-1185">Reference proteome</keyword>
<dbReference type="Proteomes" id="UP000006050">
    <property type="component" value="Chromosome"/>
</dbReference>
<evidence type="ECO:0000313" key="2">
    <source>
        <dbReference type="Proteomes" id="UP000006050"/>
    </source>
</evidence>
<dbReference type="KEGG" id="bbd:Belba_0232"/>
<accession>I3Z0Y1</accession>
<dbReference type="HOGENOM" id="CLU_1567637_0_0_10"/>
<organism evidence="1 2">
    <name type="scientific">Belliella baltica (strain DSM 15883 / CIP 108006 / LMG 21964 / BA134)</name>
    <dbReference type="NCBI Taxonomy" id="866536"/>
    <lineage>
        <taxon>Bacteria</taxon>
        <taxon>Pseudomonadati</taxon>
        <taxon>Bacteroidota</taxon>
        <taxon>Cytophagia</taxon>
        <taxon>Cytophagales</taxon>
        <taxon>Cyclobacteriaceae</taxon>
        <taxon>Belliella</taxon>
    </lineage>
</organism>
<gene>
    <name evidence="1" type="ordered locus">Belba_0232</name>
</gene>
<evidence type="ECO:0008006" key="3">
    <source>
        <dbReference type="Google" id="ProtNLM"/>
    </source>
</evidence>
<sequence length="170" mass="19128">MKKWVIGIVILLFLLAIGVFQFNRLGGFKEIEIESVTSFNLNLQGLTYRGTPQDDKLGQTFEQIGRLAKEKKIPLYTIYSVEPAGKLDTMEVFVGVELEEIIPDLEVKSFQLDQVILAKINAHKFVMPGPNKVKSKMIDFSKTLSLKSPTTFIDKIISTNEVHVIGIVED</sequence>
<dbReference type="PATRIC" id="fig|866536.3.peg.245"/>
<dbReference type="RefSeq" id="WP_014770915.1">
    <property type="nucleotide sequence ID" value="NC_018010.1"/>
</dbReference>
<proteinExistence type="predicted"/>